<dbReference type="InterPro" id="IPR018730">
    <property type="entry name" value="DUF2273"/>
</dbReference>
<dbReference type="Pfam" id="PF10031">
    <property type="entry name" value="DUF2273"/>
    <property type="match status" value="1"/>
</dbReference>
<organism evidence="2 3">
    <name type="scientific">Weissella oryzae (strain DSM 25784 / JCM 18191 / LMG 30913 / SG25)</name>
    <dbReference type="NCBI Taxonomy" id="1329250"/>
    <lineage>
        <taxon>Bacteria</taxon>
        <taxon>Bacillati</taxon>
        <taxon>Bacillota</taxon>
        <taxon>Bacilli</taxon>
        <taxon>Lactobacillales</taxon>
        <taxon>Lactobacillaceae</taxon>
        <taxon>Weissella</taxon>
    </lineage>
</organism>
<dbReference type="AlphaFoldDB" id="A0A069CVD4"/>
<proteinExistence type="predicted"/>
<name>A0A069CVD4_WEIOS</name>
<evidence type="ECO:0000256" key="1">
    <source>
        <dbReference type="SAM" id="Phobius"/>
    </source>
</evidence>
<evidence type="ECO:0008006" key="4">
    <source>
        <dbReference type="Google" id="ProtNLM"/>
    </source>
</evidence>
<protein>
    <recommendedName>
        <fullName evidence="4">Small integral membrane protein</fullName>
    </recommendedName>
</protein>
<accession>A0A069CVD4</accession>
<feature type="transmembrane region" description="Helical" evidence="1">
    <location>
        <begin position="35"/>
        <end position="55"/>
    </location>
</feature>
<evidence type="ECO:0000313" key="2">
    <source>
        <dbReference type="EMBL" id="GAK31188.1"/>
    </source>
</evidence>
<dbReference type="EMBL" id="DF820491">
    <property type="protein sequence ID" value="GAK31188.1"/>
    <property type="molecule type" value="Genomic_DNA"/>
</dbReference>
<feature type="transmembrane region" description="Helical" evidence="1">
    <location>
        <begin position="12"/>
        <end position="29"/>
    </location>
</feature>
<dbReference type="STRING" id="1329250.WOSG25_080200"/>
<gene>
    <name evidence="2" type="ORF">WOSG25_080200</name>
</gene>
<sequence>MPKFNLEPQVMGLIIGLLLAILLLTFGFWQTLLVIIFAGVGWLIGWAIQVWNISFDKIKRIFSK</sequence>
<keyword evidence="1" id="KW-1133">Transmembrane helix</keyword>
<dbReference type="OrthoDB" id="9916883at2"/>
<keyword evidence="3" id="KW-1185">Reference proteome</keyword>
<dbReference type="Proteomes" id="UP000030643">
    <property type="component" value="Unassembled WGS sequence"/>
</dbReference>
<keyword evidence="1" id="KW-0812">Transmembrane</keyword>
<reference evidence="3" key="1">
    <citation type="journal article" date="2014" name="Genome Announc.">
        <title>Draft genome sequence of Weissella oryzae SG25T, isolated from fermented rice grains.</title>
        <authorList>
            <person name="Tanizawa Y."/>
            <person name="Fujisawa T."/>
            <person name="Mochizuki T."/>
            <person name="Kaminuma E."/>
            <person name="Suzuki Y."/>
            <person name="Nakamura Y."/>
            <person name="Tohno M."/>
        </authorList>
    </citation>
    <scope>NUCLEOTIDE SEQUENCE [LARGE SCALE GENOMIC DNA]</scope>
    <source>
        <strain evidence="3">DSM 25784 / JCM 18191 / LMG 30913 / SG25</strain>
    </source>
</reference>
<evidence type="ECO:0000313" key="3">
    <source>
        <dbReference type="Proteomes" id="UP000030643"/>
    </source>
</evidence>
<keyword evidence="1" id="KW-0472">Membrane</keyword>
<dbReference type="RefSeq" id="WP_027699200.1">
    <property type="nucleotide sequence ID" value="NZ_DF820491.1"/>
</dbReference>